<name>A0ABN7AEC6_9HEMI</name>
<evidence type="ECO:0000256" key="1">
    <source>
        <dbReference type="SAM" id="Phobius"/>
    </source>
</evidence>
<feature type="domain" description="RXYLT1 N-terminal" evidence="3">
    <location>
        <begin position="53"/>
        <end position="101"/>
    </location>
</feature>
<protein>
    <submittedName>
        <fullName evidence="4">Rdx family</fullName>
    </submittedName>
</protein>
<dbReference type="Proteomes" id="UP001307889">
    <property type="component" value="Chromosome 2"/>
</dbReference>
<dbReference type="PANTHER" id="PTHR15576:SF1">
    <property type="entry name" value="RIBITOL-5-PHOSPHATE XYLOSYLTRANSFERASE 1"/>
    <property type="match status" value="1"/>
</dbReference>
<reference evidence="4 5" key="1">
    <citation type="submission" date="2023-09" db="EMBL/GenBank/DDBJ databases">
        <title>Nesidiocoris tenuis whole genome shotgun sequence.</title>
        <authorList>
            <person name="Shibata T."/>
            <person name="Shimoda M."/>
            <person name="Kobayashi T."/>
            <person name="Uehara T."/>
        </authorList>
    </citation>
    <scope>NUCLEOTIDE SEQUENCE [LARGE SCALE GENOMIC DNA]</scope>
    <source>
        <strain evidence="4 5">Japan</strain>
    </source>
</reference>
<keyword evidence="1" id="KW-0812">Transmembrane</keyword>
<dbReference type="InterPro" id="IPR057539">
    <property type="entry name" value="RXYLT1_N"/>
</dbReference>
<evidence type="ECO:0000313" key="5">
    <source>
        <dbReference type="Proteomes" id="UP001307889"/>
    </source>
</evidence>
<feature type="transmembrane region" description="Helical" evidence="1">
    <location>
        <begin position="12"/>
        <end position="30"/>
    </location>
</feature>
<evidence type="ECO:0000259" key="3">
    <source>
        <dbReference type="Pfam" id="PF24786"/>
    </source>
</evidence>
<dbReference type="InterPro" id="IPR055286">
    <property type="entry name" value="RXYLT1-like"/>
</dbReference>
<dbReference type="Pfam" id="PF24785">
    <property type="entry name" value="RXYLT1_C"/>
    <property type="match status" value="1"/>
</dbReference>
<keyword evidence="5" id="KW-1185">Reference proteome</keyword>
<sequence>MLRIINASRIFKLSFIFAGVIFFLVTVYILQAHTPRNILPFEPRNALRPKPAVYIVGKAAIADYLWLHILKGKTAEENNGFYRTGVLEADELSLKFLSGPGKLGVILLGDERCENDWILPYMRRYGGSIDVLFVVYDWKRIDDNDIFQWPLGVATYRGFPHPAVEYEQYPVRKYLCNFAGTVYYNSSRVQLMNVITDLNFSHSCANLARNKWFANETPSSLSRYVDLLKDSYFTLCPAGKNTECYRIYEALSLGSVPIVEDTPTGGDCQSSLGLLKSYNAPFMFVNNWNTLDSLLKKLAKKVSSKDFSACDTSPLIPGIPGNNVWCDRIVLLCGSSKMIMRIGFVPDGGANQHLPNVE</sequence>
<proteinExistence type="predicted"/>
<accession>A0ABN7AEC6</accession>
<evidence type="ECO:0000313" key="4">
    <source>
        <dbReference type="EMBL" id="BES90628.1"/>
    </source>
</evidence>
<gene>
    <name evidence="4" type="ORF">NTJ_03436</name>
</gene>
<feature type="domain" description="RXYLT1 C-terminal" evidence="2">
    <location>
        <begin position="156"/>
        <end position="301"/>
    </location>
</feature>
<dbReference type="Pfam" id="PF24786">
    <property type="entry name" value="RXYLT1_N"/>
    <property type="match status" value="2"/>
</dbReference>
<dbReference type="InterPro" id="IPR057538">
    <property type="entry name" value="RXYLT1_C"/>
</dbReference>
<dbReference type="PANTHER" id="PTHR15576">
    <property type="entry name" value="RIBITOL-5-PHOSPHATE XYLOSYLTRANSFERASE 1"/>
    <property type="match status" value="1"/>
</dbReference>
<keyword evidence="1" id="KW-1133">Transmembrane helix</keyword>
<dbReference type="EMBL" id="AP028910">
    <property type="protein sequence ID" value="BES90628.1"/>
    <property type="molecule type" value="Genomic_DNA"/>
</dbReference>
<evidence type="ECO:0000259" key="2">
    <source>
        <dbReference type="Pfam" id="PF24785"/>
    </source>
</evidence>
<feature type="domain" description="RXYLT1 N-terminal" evidence="3">
    <location>
        <begin position="102"/>
        <end position="150"/>
    </location>
</feature>
<keyword evidence="1" id="KW-0472">Membrane</keyword>
<organism evidence="4 5">
    <name type="scientific">Nesidiocoris tenuis</name>
    <dbReference type="NCBI Taxonomy" id="355587"/>
    <lineage>
        <taxon>Eukaryota</taxon>
        <taxon>Metazoa</taxon>
        <taxon>Ecdysozoa</taxon>
        <taxon>Arthropoda</taxon>
        <taxon>Hexapoda</taxon>
        <taxon>Insecta</taxon>
        <taxon>Pterygota</taxon>
        <taxon>Neoptera</taxon>
        <taxon>Paraneoptera</taxon>
        <taxon>Hemiptera</taxon>
        <taxon>Heteroptera</taxon>
        <taxon>Panheteroptera</taxon>
        <taxon>Cimicomorpha</taxon>
        <taxon>Miridae</taxon>
        <taxon>Dicyphina</taxon>
        <taxon>Nesidiocoris</taxon>
    </lineage>
</organism>